<feature type="transmembrane region" description="Helical" evidence="1">
    <location>
        <begin position="56"/>
        <end position="74"/>
    </location>
</feature>
<feature type="transmembrane region" description="Helical" evidence="1">
    <location>
        <begin position="111"/>
        <end position="132"/>
    </location>
</feature>
<dbReference type="EMBL" id="RXOE01000008">
    <property type="protein sequence ID" value="RTQ31861.1"/>
    <property type="molecule type" value="Genomic_DNA"/>
</dbReference>
<dbReference type="RefSeq" id="WP_126472887.1">
    <property type="nucleotide sequence ID" value="NZ_RXOE01000008.1"/>
</dbReference>
<comment type="caution">
    <text evidence="2">The sequence shown here is derived from an EMBL/GenBank/DDBJ whole genome shotgun (WGS) entry which is preliminary data.</text>
</comment>
<reference evidence="2 3" key="1">
    <citation type="submission" date="2018-12" db="EMBL/GenBank/DDBJ databases">
        <title>The genome of Variovorax gossypii DSM 100435.</title>
        <authorList>
            <person name="Gao J."/>
            <person name="Sun J."/>
        </authorList>
    </citation>
    <scope>NUCLEOTIDE SEQUENCE [LARGE SCALE GENOMIC DNA]</scope>
    <source>
        <strain evidence="2 3">DSM 100435</strain>
    </source>
</reference>
<dbReference type="AlphaFoldDB" id="A0A431TGG2"/>
<evidence type="ECO:0000313" key="2">
    <source>
        <dbReference type="EMBL" id="RTQ31861.1"/>
    </source>
</evidence>
<organism evidence="2 3">
    <name type="scientific">Variovorax gossypii</name>
    <dbReference type="NCBI Taxonomy" id="1679495"/>
    <lineage>
        <taxon>Bacteria</taxon>
        <taxon>Pseudomonadati</taxon>
        <taxon>Pseudomonadota</taxon>
        <taxon>Betaproteobacteria</taxon>
        <taxon>Burkholderiales</taxon>
        <taxon>Comamonadaceae</taxon>
        <taxon>Variovorax</taxon>
    </lineage>
</organism>
<gene>
    <name evidence="2" type="ORF">EJP69_24795</name>
</gene>
<sequence>MHYLLFIGAILFFAFMTPLKLAVAVCALVLVVTVVVKVSAQVVAGNSPTLGESFKSVFYASLLVALALLAFMSFSSGTGMHHVDGWPAVAVLAGLFMAYTLGFQIGIGTSFGASAVVALISTLVSGAILWSVKNLASF</sequence>
<proteinExistence type="predicted"/>
<feature type="transmembrane region" description="Helical" evidence="1">
    <location>
        <begin position="86"/>
        <end position="105"/>
    </location>
</feature>
<dbReference type="Proteomes" id="UP000267418">
    <property type="component" value="Unassembled WGS sequence"/>
</dbReference>
<accession>A0A431TGG2</accession>
<evidence type="ECO:0000256" key="1">
    <source>
        <dbReference type="SAM" id="Phobius"/>
    </source>
</evidence>
<dbReference type="OrthoDB" id="8859579at2"/>
<name>A0A431TGG2_9BURK</name>
<keyword evidence="1" id="KW-0812">Transmembrane</keyword>
<keyword evidence="1" id="KW-0472">Membrane</keyword>
<keyword evidence="1" id="KW-1133">Transmembrane helix</keyword>
<keyword evidence="3" id="KW-1185">Reference proteome</keyword>
<evidence type="ECO:0000313" key="3">
    <source>
        <dbReference type="Proteomes" id="UP000267418"/>
    </source>
</evidence>
<protein>
    <submittedName>
        <fullName evidence="2">Uncharacterized protein</fullName>
    </submittedName>
</protein>